<dbReference type="FunFam" id="3.30.200.20:FF:000192">
    <property type="entry name" value="Serine/threonine-protein kinase cot-1"/>
    <property type="match status" value="1"/>
</dbReference>
<evidence type="ECO:0000313" key="16">
    <source>
        <dbReference type="EMBL" id="CAE0268179.1"/>
    </source>
</evidence>
<evidence type="ECO:0000259" key="14">
    <source>
        <dbReference type="PROSITE" id="PS50011"/>
    </source>
</evidence>
<comment type="similarity">
    <text evidence="1">Belongs to the protein kinase superfamily. AGC Ser/Thr protein kinase family.</text>
</comment>
<feature type="binding site" evidence="11">
    <location>
        <position position="97"/>
    </location>
    <ligand>
        <name>ATP</name>
        <dbReference type="ChEBI" id="CHEBI:30616"/>
    </ligand>
</feature>
<keyword evidence="7" id="KW-0418">Kinase</keyword>
<evidence type="ECO:0000256" key="10">
    <source>
        <dbReference type="ARBA" id="ARBA00048679"/>
    </source>
</evidence>
<evidence type="ECO:0000256" key="8">
    <source>
        <dbReference type="ARBA" id="ARBA00022840"/>
    </source>
</evidence>
<evidence type="ECO:0000256" key="9">
    <source>
        <dbReference type="ARBA" id="ARBA00047899"/>
    </source>
</evidence>
<dbReference type="PANTHER" id="PTHR22988:SF76">
    <property type="entry name" value="CHROMOSOME UNDETERMINED SCAFFOLD_135, WHOLE GENOME SHOTGUN SEQUENCE"/>
    <property type="match status" value="1"/>
</dbReference>
<evidence type="ECO:0000256" key="5">
    <source>
        <dbReference type="ARBA" id="ARBA00022679"/>
    </source>
</evidence>
<dbReference type="InterPro" id="IPR011009">
    <property type="entry name" value="Kinase-like_dom_sf"/>
</dbReference>
<organism evidence="16">
    <name type="scientific">Palpitomonas bilix</name>
    <dbReference type="NCBI Taxonomy" id="652834"/>
    <lineage>
        <taxon>Eukaryota</taxon>
        <taxon>Eukaryota incertae sedis</taxon>
    </lineage>
</organism>
<comment type="catalytic activity">
    <reaction evidence="10">
        <text>L-seryl-[protein] + ATP = O-phospho-L-seryl-[protein] + ADP + H(+)</text>
        <dbReference type="Rhea" id="RHEA:17989"/>
        <dbReference type="Rhea" id="RHEA-COMP:9863"/>
        <dbReference type="Rhea" id="RHEA-COMP:11604"/>
        <dbReference type="ChEBI" id="CHEBI:15378"/>
        <dbReference type="ChEBI" id="CHEBI:29999"/>
        <dbReference type="ChEBI" id="CHEBI:30616"/>
        <dbReference type="ChEBI" id="CHEBI:83421"/>
        <dbReference type="ChEBI" id="CHEBI:456216"/>
        <dbReference type="EC" id="2.7.11.1"/>
    </reaction>
</comment>
<dbReference type="Gene3D" id="1.10.510.10">
    <property type="entry name" value="Transferase(Phosphotransferase) domain 1"/>
    <property type="match status" value="1"/>
</dbReference>
<keyword evidence="8 11" id="KW-0067">ATP-binding</keyword>
<proteinExistence type="inferred from homology"/>
<dbReference type="PROSITE" id="PS50011">
    <property type="entry name" value="PROTEIN_KINASE_DOM"/>
    <property type="match status" value="1"/>
</dbReference>
<dbReference type="CDD" id="cd05599">
    <property type="entry name" value="STKc_NDR_like"/>
    <property type="match status" value="1"/>
</dbReference>
<dbReference type="PROSITE" id="PS00108">
    <property type="entry name" value="PROTEIN_KINASE_ST"/>
    <property type="match status" value="1"/>
</dbReference>
<evidence type="ECO:0000256" key="7">
    <source>
        <dbReference type="ARBA" id="ARBA00022777"/>
    </source>
</evidence>
<feature type="domain" description="Protein kinase" evidence="14">
    <location>
        <begin position="68"/>
        <end position="366"/>
    </location>
</feature>
<name>A0A7S3LWF9_9EUKA</name>
<keyword evidence="4" id="KW-0597">Phosphoprotein</keyword>
<dbReference type="FunFam" id="1.10.510.10:FF:000042">
    <property type="entry name" value="Non-specific serine/threonine protein kinase"/>
    <property type="match status" value="1"/>
</dbReference>
<dbReference type="SMART" id="SM00133">
    <property type="entry name" value="S_TK_X"/>
    <property type="match status" value="1"/>
</dbReference>
<dbReference type="GO" id="GO:0005737">
    <property type="term" value="C:cytoplasm"/>
    <property type="evidence" value="ECO:0007669"/>
    <property type="project" value="UniProtKB-ARBA"/>
</dbReference>
<keyword evidence="5" id="KW-0808">Transferase</keyword>
<dbReference type="InterPro" id="IPR050839">
    <property type="entry name" value="Rho-assoc_Ser/Thr_Kinase"/>
</dbReference>
<evidence type="ECO:0000256" key="6">
    <source>
        <dbReference type="ARBA" id="ARBA00022741"/>
    </source>
</evidence>
<dbReference type="InterPro" id="IPR017441">
    <property type="entry name" value="Protein_kinase_ATP_BS"/>
</dbReference>
<dbReference type="PROSITE" id="PS51285">
    <property type="entry name" value="AGC_KINASE_CTER"/>
    <property type="match status" value="1"/>
</dbReference>
<keyword evidence="6 11" id="KW-0547">Nucleotide-binding</keyword>
<dbReference type="InterPro" id="IPR000961">
    <property type="entry name" value="AGC-kinase_C"/>
</dbReference>
<dbReference type="Pfam" id="PF00433">
    <property type="entry name" value="Pkinase_C"/>
    <property type="match status" value="1"/>
</dbReference>
<evidence type="ECO:0000256" key="2">
    <source>
        <dbReference type="ARBA" id="ARBA00012513"/>
    </source>
</evidence>
<dbReference type="FunFam" id="1.10.510.10:FF:000057">
    <property type="entry name" value="Non-specific serine/threonine protein kinase"/>
    <property type="match status" value="1"/>
</dbReference>
<dbReference type="InterPro" id="IPR017892">
    <property type="entry name" value="Pkinase_C"/>
</dbReference>
<keyword evidence="3 12" id="KW-0723">Serine/threonine-protein kinase</keyword>
<evidence type="ECO:0000256" key="4">
    <source>
        <dbReference type="ARBA" id="ARBA00022553"/>
    </source>
</evidence>
<dbReference type="InterPro" id="IPR000719">
    <property type="entry name" value="Prot_kinase_dom"/>
</dbReference>
<dbReference type="Gene3D" id="3.30.200.20">
    <property type="entry name" value="Phosphorylase Kinase, domain 1"/>
    <property type="match status" value="1"/>
</dbReference>
<dbReference type="AlphaFoldDB" id="A0A7S3LWF9"/>
<dbReference type="SUPFAM" id="SSF56112">
    <property type="entry name" value="Protein kinase-like (PK-like)"/>
    <property type="match status" value="1"/>
</dbReference>
<dbReference type="EMBL" id="HBIB01046433">
    <property type="protein sequence ID" value="CAE0268179.1"/>
    <property type="molecule type" value="Transcribed_RNA"/>
</dbReference>
<feature type="domain" description="AGC-kinase C-terminal" evidence="15">
    <location>
        <begin position="367"/>
        <end position="439"/>
    </location>
</feature>
<dbReference type="InterPro" id="IPR008271">
    <property type="entry name" value="Ser/Thr_kinase_AS"/>
</dbReference>
<reference evidence="16" key="1">
    <citation type="submission" date="2021-01" db="EMBL/GenBank/DDBJ databases">
        <authorList>
            <person name="Corre E."/>
            <person name="Pelletier E."/>
            <person name="Niang G."/>
            <person name="Scheremetjew M."/>
            <person name="Finn R."/>
            <person name="Kale V."/>
            <person name="Holt S."/>
            <person name="Cochrane G."/>
            <person name="Meng A."/>
            <person name="Brown T."/>
            <person name="Cohen L."/>
        </authorList>
    </citation>
    <scope>NUCLEOTIDE SEQUENCE</scope>
    <source>
        <strain evidence="16">NIES-2562</strain>
    </source>
</reference>
<dbReference type="CDD" id="cd21742">
    <property type="entry name" value="MobB_NDR_LATS-like"/>
    <property type="match status" value="1"/>
</dbReference>
<sequence length="467" mass="53315">MAKLLLEGHYSYLKKSVHDRAERRQGLEQKLQELQLPQEEQEEIRKEAESKETQYNRLRRMKISVEDFVTVKVIGRGAFGEVRLVRKKDDSQLYAMKILKKSEMYKKDQVAHVRAERDILALADNPWTVKLYFSFQDDVHLYLVMEYLPGGDMMTLLIKFDTFSEADTKFYMAEAVLAIESIHTLNCIHRDIKPDNFLFDNDGHLKLSDFGLCKSYMPTALKDGQDGVGSGELKSIAEDAAMTAQLPPAQIIAQRKADRRALAFSTVGTPDYMAPEVFARKGYSYECDWWALGVIMYEMLVGYPPFYAEDPMTTGKKILNWRLYLRFPEGTKISAEAKDLIKQLVCDPVNRLGGKNNPDIKSHPFFKGIEWDTIRSQKPPVVPQLKSEEDTANFDDFGEAAPVEMIINTKHGKSRKLREEDLPFVGYTFKRFDAVVKSDEAGRLSRASSAGVGGAEQLKSLFREEEK</sequence>
<dbReference type="InterPro" id="IPR059233">
    <property type="entry name" value="MobB_NdrA/B/Cbk1"/>
</dbReference>
<evidence type="ECO:0000256" key="13">
    <source>
        <dbReference type="SAM" id="MobiDB-lite"/>
    </source>
</evidence>
<evidence type="ECO:0000259" key="15">
    <source>
        <dbReference type="PROSITE" id="PS51285"/>
    </source>
</evidence>
<dbReference type="EC" id="2.7.11.1" evidence="2"/>
<evidence type="ECO:0000256" key="1">
    <source>
        <dbReference type="ARBA" id="ARBA00009903"/>
    </source>
</evidence>
<feature type="region of interest" description="Disordered" evidence="13">
    <location>
        <begin position="442"/>
        <end position="467"/>
    </location>
</feature>
<dbReference type="GO" id="GO:0005524">
    <property type="term" value="F:ATP binding"/>
    <property type="evidence" value="ECO:0007669"/>
    <property type="project" value="UniProtKB-UniRule"/>
</dbReference>
<evidence type="ECO:0000256" key="12">
    <source>
        <dbReference type="RuleBase" id="RU000304"/>
    </source>
</evidence>
<dbReference type="GO" id="GO:0004674">
    <property type="term" value="F:protein serine/threonine kinase activity"/>
    <property type="evidence" value="ECO:0007669"/>
    <property type="project" value="UniProtKB-KW"/>
</dbReference>
<gene>
    <name evidence="16" type="ORF">PBIL07802_LOCUS30528</name>
</gene>
<dbReference type="SMART" id="SM00220">
    <property type="entry name" value="S_TKc"/>
    <property type="match status" value="1"/>
</dbReference>
<dbReference type="Pfam" id="PF00069">
    <property type="entry name" value="Pkinase"/>
    <property type="match status" value="2"/>
</dbReference>
<evidence type="ECO:0000256" key="3">
    <source>
        <dbReference type="ARBA" id="ARBA00022527"/>
    </source>
</evidence>
<protein>
    <recommendedName>
        <fullName evidence="2">non-specific serine/threonine protein kinase</fullName>
        <ecNumber evidence="2">2.7.11.1</ecNumber>
    </recommendedName>
</protein>
<comment type="catalytic activity">
    <reaction evidence="9">
        <text>L-threonyl-[protein] + ATP = O-phospho-L-threonyl-[protein] + ADP + H(+)</text>
        <dbReference type="Rhea" id="RHEA:46608"/>
        <dbReference type="Rhea" id="RHEA-COMP:11060"/>
        <dbReference type="Rhea" id="RHEA-COMP:11605"/>
        <dbReference type="ChEBI" id="CHEBI:15378"/>
        <dbReference type="ChEBI" id="CHEBI:30013"/>
        <dbReference type="ChEBI" id="CHEBI:30616"/>
        <dbReference type="ChEBI" id="CHEBI:61977"/>
        <dbReference type="ChEBI" id="CHEBI:456216"/>
        <dbReference type="EC" id="2.7.11.1"/>
    </reaction>
</comment>
<dbReference type="PANTHER" id="PTHR22988">
    <property type="entry name" value="MYOTONIC DYSTROPHY S/T KINASE-RELATED"/>
    <property type="match status" value="1"/>
</dbReference>
<evidence type="ECO:0000256" key="11">
    <source>
        <dbReference type="PROSITE-ProRule" id="PRU10141"/>
    </source>
</evidence>
<dbReference type="PROSITE" id="PS00107">
    <property type="entry name" value="PROTEIN_KINASE_ATP"/>
    <property type="match status" value="1"/>
</dbReference>
<accession>A0A7S3LWF9</accession>